<evidence type="ECO:0000313" key="2">
    <source>
        <dbReference type="EMBL" id="OQV19134.1"/>
    </source>
</evidence>
<name>A0A1W0WVB4_HYPEX</name>
<protein>
    <submittedName>
        <fullName evidence="2">Myotrophin</fullName>
    </submittedName>
</protein>
<evidence type="ECO:0000313" key="3">
    <source>
        <dbReference type="Proteomes" id="UP000192578"/>
    </source>
</evidence>
<dbReference type="Gene3D" id="1.25.40.20">
    <property type="entry name" value="Ankyrin repeat-containing domain"/>
    <property type="match status" value="1"/>
</dbReference>
<dbReference type="GO" id="GO:0071546">
    <property type="term" value="C:pi-body"/>
    <property type="evidence" value="ECO:0007669"/>
    <property type="project" value="TreeGrafter"/>
</dbReference>
<dbReference type="OrthoDB" id="426293at2759"/>
<dbReference type="InterPro" id="IPR002110">
    <property type="entry name" value="Ankyrin_rpt"/>
</dbReference>
<dbReference type="AlphaFoldDB" id="A0A1W0WVB4"/>
<dbReference type="Pfam" id="PF12796">
    <property type="entry name" value="Ank_2"/>
    <property type="match status" value="1"/>
</dbReference>
<dbReference type="Proteomes" id="UP000192578">
    <property type="component" value="Unassembled WGS sequence"/>
</dbReference>
<evidence type="ECO:0000256" key="1">
    <source>
        <dbReference type="PROSITE-ProRule" id="PRU00023"/>
    </source>
</evidence>
<dbReference type="InterPro" id="IPR036770">
    <property type="entry name" value="Ankyrin_rpt-contain_sf"/>
</dbReference>
<organism evidence="2 3">
    <name type="scientific">Hypsibius exemplaris</name>
    <name type="common">Freshwater tardigrade</name>
    <dbReference type="NCBI Taxonomy" id="2072580"/>
    <lineage>
        <taxon>Eukaryota</taxon>
        <taxon>Metazoa</taxon>
        <taxon>Ecdysozoa</taxon>
        <taxon>Tardigrada</taxon>
        <taxon>Eutardigrada</taxon>
        <taxon>Parachela</taxon>
        <taxon>Hypsibioidea</taxon>
        <taxon>Hypsibiidae</taxon>
        <taxon>Hypsibius</taxon>
    </lineage>
</organism>
<dbReference type="PANTHER" id="PTHR24157">
    <property type="entry name" value="ANKYRIN REPEAT, SAM AND BASIC LEUCINE ZIPPER DOMAIN-CONTAINING PROTEIN 1"/>
    <property type="match status" value="1"/>
</dbReference>
<dbReference type="SMART" id="SM00248">
    <property type="entry name" value="ANK"/>
    <property type="match status" value="3"/>
</dbReference>
<proteinExistence type="predicted"/>
<accession>A0A1W0WVB4</accession>
<dbReference type="PROSITE" id="PS50297">
    <property type="entry name" value="ANK_REP_REGION"/>
    <property type="match status" value="2"/>
</dbReference>
<gene>
    <name evidence="2" type="ORF">BV898_06773</name>
</gene>
<feature type="repeat" description="ANK" evidence="1">
    <location>
        <begin position="71"/>
        <end position="103"/>
    </location>
</feature>
<feature type="repeat" description="ANK" evidence="1">
    <location>
        <begin position="38"/>
        <end position="70"/>
    </location>
</feature>
<dbReference type="PROSITE" id="PS50088">
    <property type="entry name" value="ANK_REPEAT"/>
    <property type="match status" value="2"/>
</dbReference>
<comment type="caution">
    <text evidence="2">The sequence shown here is derived from an EMBL/GenBank/DDBJ whole genome shotgun (WGS) entry which is preliminary data.</text>
</comment>
<keyword evidence="3" id="KW-1185">Reference proteome</keyword>
<reference evidence="3" key="1">
    <citation type="submission" date="2017-01" db="EMBL/GenBank/DDBJ databases">
        <title>Comparative genomics of anhydrobiosis in the tardigrade Hypsibius dujardini.</title>
        <authorList>
            <person name="Yoshida Y."/>
            <person name="Koutsovoulos G."/>
            <person name="Laetsch D."/>
            <person name="Stevens L."/>
            <person name="Kumar S."/>
            <person name="Horikawa D."/>
            <person name="Ishino K."/>
            <person name="Komine S."/>
            <person name="Tomita M."/>
            <person name="Blaxter M."/>
            <person name="Arakawa K."/>
        </authorList>
    </citation>
    <scope>NUCLEOTIDE SEQUENCE [LARGE SCALE GENOMIC DNA]</scope>
    <source>
        <strain evidence="3">Z151</strain>
    </source>
</reference>
<dbReference type="PANTHER" id="PTHR24157:SF3">
    <property type="entry name" value="ANKYRIN REPEAT, SAM AND BASIC LEUCINE ZIPPER DOMAIN-CONTAINING PROTEIN 1"/>
    <property type="match status" value="1"/>
</dbReference>
<dbReference type="EMBL" id="MTYJ01000042">
    <property type="protein sequence ID" value="OQV19134.1"/>
    <property type="molecule type" value="Genomic_DNA"/>
</dbReference>
<sequence length="125" mass="13650">MADADSSQSFIWSLKNGDLDQIKDLVEKKSIDVRKPIDGRAPIHFAADYGQREVIEYLLSKGADVNAVDKHGISALLAAIWEGHTDCVKLMLEKGAKREGTSPDGKSYLECAEKSEIKSLLSATT</sequence>
<dbReference type="SUPFAM" id="SSF48403">
    <property type="entry name" value="Ankyrin repeat"/>
    <property type="match status" value="1"/>
</dbReference>
<keyword evidence="1" id="KW-0040">ANK repeat</keyword>